<dbReference type="GO" id="GO:0016887">
    <property type="term" value="F:ATP hydrolysis activity"/>
    <property type="evidence" value="ECO:0007669"/>
    <property type="project" value="InterPro"/>
</dbReference>
<keyword evidence="2" id="KW-0813">Transport</keyword>
<dbReference type="InterPro" id="IPR003593">
    <property type="entry name" value="AAA+_ATPase"/>
</dbReference>
<reference evidence="6" key="1">
    <citation type="submission" date="2023-05" db="EMBL/GenBank/DDBJ databases">
        <title>Mariniplasma microaerophilum sp. nov., a novel anaerobic mollicute isolated from terrestrial mud volcano, Taman Peninsula, Russia.</title>
        <authorList>
            <person name="Khomyakova M.A."/>
            <person name="Merkel A.Y."/>
            <person name="Slobodkin A.I."/>
        </authorList>
    </citation>
    <scope>NUCLEOTIDE SEQUENCE</scope>
    <source>
        <strain evidence="6">M4Ah</strain>
    </source>
</reference>
<name>A0AAW6U5K9_9MOLU</name>
<dbReference type="EMBL" id="JASCXW010000022">
    <property type="protein sequence ID" value="MDI6453261.1"/>
    <property type="molecule type" value="Genomic_DNA"/>
</dbReference>
<keyword evidence="3" id="KW-0547">Nucleotide-binding</keyword>
<dbReference type="PANTHER" id="PTHR43335:SF4">
    <property type="entry name" value="ABC TRANSPORTER, ATP-BINDING PROTEIN"/>
    <property type="match status" value="1"/>
</dbReference>
<dbReference type="PANTHER" id="PTHR43335">
    <property type="entry name" value="ABC TRANSPORTER, ATP-BINDING PROTEIN"/>
    <property type="match status" value="1"/>
</dbReference>
<evidence type="ECO:0000259" key="5">
    <source>
        <dbReference type="PROSITE" id="PS50893"/>
    </source>
</evidence>
<evidence type="ECO:0000256" key="2">
    <source>
        <dbReference type="ARBA" id="ARBA00022448"/>
    </source>
</evidence>
<protein>
    <submittedName>
        <fullName evidence="6">ABC transporter ATP-binding protein</fullName>
    </submittedName>
</protein>
<gene>
    <name evidence="6" type="ORF">QJ521_06775</name>
</gene>
<evidence type="ECO:0000313" key="7">
    <source>
        <dbReference type="Proteomes" id="UP001431532"/>
    </source>
</evidence>
<evidence type="ECO:0000256" key="4">
    <source>
        <dbReference type="ARBA" id="ARBA00022840"/>
    </source>
</evidence>
<comment type="similarity">
    <text evidence="1">Belongs to the ABC transporter superfamily.</text>
</comment>
<dbReference type="InterPro" id="IPR025302">
    <property type="entry name" value="DrrA1/2-like_C"/>
</dbReference>
<proteinExistence type="inferred from homology"/>
<keyword evidence="4 6" id="KW-0067">ATP-binding</keyword>
<dbReference type="Proteomes" id="UP001431532">
    <property type="component" value="Unassembled WGS sequence"/>
</dbReference>
<accession>A0AAW6U5K9</accession>
<dbReference type="InterPro" id="IPR003439">
    <property type="entry name" value="ABC_transporter-like_ATP-bd"/>
</dbReference>
<dbReference type="AlphaFoldDB" id="A0AAW6U5K9"/>
<dbReference type="GO" id="GO:0005524">
    <property type="term" value="F:ATP binding"/>
    <property type="evidence" value="ECO:0007669"/>
    <property type="project" value="UniProtKB-KW"/>
</dbReference>
<evidence type="ECO:0000256" key="1">
    <source>
        <dbReference type="ARBA" id="ARBA00005417"/>
    </source>
</evidence>
<keyword evidence="7" id="KW-1185">Reference proteome</keyword>
<dbReference type="Gene3D" id="3.40.50.300">
    <property type="entry name" value="P-loop containing nucleotide triphosphate hydrolases"/>
    <property type="match status" value="1"/>
</dbReference>
<evidence type="ECO:0000256" key="3">
    <source>
        <dbReference type="ARBA" id="ARBA00022741"/>
    </source>
</evidence>
<dbReference type="SUPFAM" id="SSF52540">
    <property type="entry name" value="P-loop containing nucleoside triphosphate hydrolases"/>
    <property type="match status" value="1"/>
</dbReference>
<organism evidence="6 7">
    <name type="scientific">Peloplasma aerotolerans</name>
    <dbReference type="NCBI Taxonomy" id="3044389"/>
    <lineage>
        <taxon>Bacteria</taxon>
        <taxon>Bacillati</taxon>
        <taxon>Mycoplasmatota</taxon>
        <taxon>Mollicutes</taxon>
        <taxon>Acholeplasmatales</taxon>
        <taxon>Acholeplasmataceae</taxon>
        <taxon>Peloplasma</taxon>
    </lineage>
</organism>
<dbReference type="InterPro" id="IPR027417">
    <property type="entry name" value="P-loop_NTPase"/>
</dbReference>
<dbReference type="RefSeq" id="WP_282839691.1">
    <property type="nucleotide sequence ID" value="NZ_JASCXW010000022.1"/>
</dbReference>
<sequence length="309" mass="34816">MMTLAVMTNDLVKDFNGIKAVNQLNLRVPEGAIYGFLGPNGSGKTTTLKMLTGMTQPTSGTIEVLGEPMLFGKQKIQDNIGFLPDVPGFYDWMTAHKFLMFCGELFHIPTPILKDRVKSLLKTVGLSKSAKKKIGTFSRGMKQRLGIAQTLINEPKVIFLDEPVSALDPQGRKEVIDIIQNLKGKVTVFFSTHILSDVERICDRVVIINEGMILLEDTIENIKAMSDTRDIEIESDNATIQALNEMIKEERFITNIDLNHQIMTLTVDDLDVARLHLNKVIHENKIMIKKMMIKEPTLEDIYMKVVKQI</sequence>
<dbReference type="Pfam" id="PF00005">
    <property type="entry name" value="ABC_tran"/>
    <property type="match status" value="1"/>
</dbReference>
<feature type="domain" description="ABC transporter" evidence="5">
    <location>
        <begin position="6"/>
        <end position="235"/>
    </location>
</feature>
<comment type="caution">
    <text evidence="6">The sequence shown here is derived from an EMBL/GenBank/DDBJ whole genome shotgun (WGS) entry which is preliminary data.</text>
</comment>
<dbReference type="Pfam" id="PF13732">
    <property type="entry name" value="DrrA1-3_C"/>
    <property type="match status" value="1"/>
</dbReference>
<dbReference type="SMART" id="SM00382">
    <property type="entry name" value="AAA"/>
    <property type="match status" value="1"/>
</dbReference>
<evidence type="ECO:0000313" key="6">
    <source>
        <dbReference type="EMBL" id="MDI6453261.1"/>
    </source>
</evidence>
<dbReference type="PROSITE" id="PS50893">
    <property type="entry name" value="ABC_TRANSPORTER_2"/>
    <property type="match status" value="1"/>
</dbReference>